<protein>
    <submittedName>
        <fullName evidence="1">Uncharacterized protein</fullName>
    </submittedName>
</protein>
<dbReference type="EMBL" id="MRZN01000005">
    <property type="protein sequence ID" value="PHK50096.1"/>
    <property type="molecule type" value="Genomic_DNA"/>
</dbReference>
<dbReference type="AlphaFoldDB" id="A0A2C6WQS5"/>
<proteinExistence type="predicted"/>
<dbReference type="Proteomes" id="UP000223828">
    <property type="component" value="Unassembled WGS sequence"/>
</dbReference>
<gene>
    <name evidence="1" type="ORF">BTJ66_04915</name>
</gene>
<comment type="caution">
    <text evidence="1">The sequence shown here is derived from an EMBL/GenBank/DDBJ whole genome shotgun (WGS) entry which is preliminary data.</text>
</comment>
<evidence type="ECO:0000313" key="1">
    <source>
        <dbReference type="EMBL" id="PHK50096.1"/>
    </source>
</evidence>
<name>A0A2C6WQS5_9STAP</name>
<organism evidence="1 2">
    <name type="scientific">Staphylococcus edaphicus</name>
    <dbReference type="NCBI Taxonomy" id="1955013"/>
    <lineage>
        <taxon>Bacteria</taxon>
        <taxon>Bacillati</taxon>
        <taxon>Bacillota</taxon>
        <taxon>Bacilli</taxon>
        <taxon>Bacillales</taxon>
        <taxon>Staphylococcaceae</taxon>
        <taxon>Staphylococcus</taxon>
    </lineage>
</organism>
<evidence type="ECO:0000313" key="2">
    <source>
        <dbReference type="Proteomes" id="UP000223828"/>
    </source>
</evidence>
<sequence length="107" mass="11975">MVTNYQINSNNMTDETERTTAISMISYDIENANDNDLTKSDVNDQMENLKETNQFPSNLEYVDSYTDPNTDTTSTAFLNQDTGKVTVGMAGTNVHIDQLKNTDILPI</sequence>
<reference evidence="2" key="1">
    <citation type="submission" date="2017-10" db="EMBL/GenBank/DDBJ databases">
        <title>Staphylococcus edaphicus sp. nov., isolated in Antarctica, harbouring mecC gene and genomic islands essential in adaptation to extreme environment.</title>
        <authorList>
            <person name="Pantucek R."/>
            <person name="Sedlacek I."/>
            <person name="Indrakova A."/>
            <person name="Vrbovska V."/>
            <person name="Maslanova I."/>
            <person name="Kovarovic V."/>
            <person name="Svec P."/>
            <person name="Kralova S."/>
            <person name="Kristofova L."/>
            <person name="Keklakova J."/>
            <person name="Petras P."/>
            <person name="Doskar J."/>
        </authorList>
    </citation>
    <scope>NUCLEOTIDE SEQUENCE [LARGE SCALE GENOMIC DNA]</scope>
    <source>
        <strain evidence="2">CCM 5085</strain>
    </source>
</reference>
<accession>A0A2C6WQS5</accession>